<dbReference type="HOGENOM" id="CLU_1883907_0_0_3"/>
<dbReference type="KEGG" id="pmf:P9303_19811"/>
<dbReference type="AlphaFoldDB" id="A2CB63"/>
<dbReference type="Proteomes" id="UP000002274">
    <property type="component" value="Chromosome"/>
</dbReference>
<name>A2CB63_PROM3</name>
<dbReference type="STRING" id="59922.P9303_19811"/>
<feature type="chain" id="PRO_5002642992" evidence="1">
    <location>
        <begin position="47"/>
        <end position="135"/>
    </location>
</feature>
<keyword evidence="1" id="KW-0732">Signal</keyword>
<proteinExistence type="predicted"/>
<evidence type="ECO:0000313" key="2">
    <source>
        <dbReference type="EMBL" id="ABM78723.1"/>
    </source>
</evidence>
<sequence>MHRRERAPPQPLLDFTTMTYKKILAASSIALVGTASALALTAPAHALDGCGPRARFSQIQQRCVLRADVLRNPQRQWAADRACGDQFRYSARLNRCVFRGGMKTVHVRHWPRRRVMAPVRVIHHRQPALSLNFSF</sequence>
<dbReference type="EMBL" id="CP000554">
    <property type="protein sequence ID" value="ABM78723.1"/>
    <property type="molecule type" value="Genomic_DNA"/>
</dbReference>
<gene>
    <name evidence="2" type="ordered locus">P9303_19811</name>
</gene>
<organism evidence="2 3">
    <name type="scientific">Prochlorococcus marinus (strain MIT 9303)</name>
    <dbReference type="NCBI Taxonomy" id="59922"/>
    <lineage>
        <taxon>Bacteria</taxon>
        <taxon>Bacillati</taxon>
        <taxon>Cyanobacteriota</taxon>
        <taxon>Cyanophyceae</taxon>
        <taxon>Synechococcales</taxon>
        <taxon>Prochlorococcaceae</taxon>
        <taxon>Prochlorococcus</taxon>
    </lineage>
</organism>
<accession>A2CB63</accession>
<evidence type="ECO:0000313" key="3">
    <source>
        <dbReference type="Proteomes" id="UP000002274"/>
    </source>
</evidence>
<reference evidence="2 3" key="1">
    <citation type="journal article" date="2007" name="PLoS Genet.">
        <title>Patterns and implications of gene gain and loss in the evolution of Prochlorococcus.</title>
        <authorList>
            <person name="Kettler G.C."/>
            <person name="Martiny A.C."/>
            <person name="Huang K."/>
            <person name="Zucker J."/>
            <person name="Coleman M.L."/>
            <person name="Rodrigue S."/>
            <person name="Chen F."/>
            <person name="Lapidus A."/>
            <person name="Ferriera S."/>
            <person name="Johnson J."/>
            <person name="Steglich C."/>
            <person name="Church G.M."/>
            <person name="Richardson P."/>
            <person name="Chisholm S.W."/>
        </authorList>
    </citation>
    <scope>NUCLEOTIDE SEQUENCE [LARGE SCALE GENOMIC DNA]</scope>
    <source>
        <strain evidence="2 3">MIT 9303</strain>
    </source>
</reference>
<protein>
    <submittedName>
        <fullName evidence="2">Uncharacterized protein</fullName>
    </submittedName>
</protein>
<dbReference type="RefSeq" id="WP_011826604.1">
    <property type="nucleotide sequence ID" value="NC_008820.1"/>
</dbReference>
<evidence type="ECO:0000256" key="1">
    <source>
        <dbReference type="SAM" id="SignalP"/>
    </source>
</evidence>
<feature type="signal peptide" evidence="1">
    <location>
        <begin position="1"/>
        <end position="46"/>
    </location>
</feature>